<evidence type="ECO:0000256" key="4">
    <source>
        <dbReference type="RuleBase" id="RU003744"/>
    </source>
</evidence>
<reference evidence="7 8" key="1">
    <citation type="submission" date="2016-07" db="EMBL/GenBank/DDBJ databases">
        <title>Draft Genome Sequence of Methylobrevis pamukkalensis PK2.</title>
        <authorList>
            <person name="Vasilenko O.V."/>
            <person name="Doronina N.V."/>
            <person name="Shmareva M.N."/>
            <person name="Tarlachkov S.V."/>
            <person name="Mustakhimov I."/>
            <person name="Trotsenko Y.A."/>
        </authorList>
    </citation>
    <scope>NUCLEOTIDE SEQUENCE [LARGE SCALE GENOMIC DNA]</scope>
    <source>
        <strain evidence="7 8">PK2</strain>
    </source>
</reference>
<feature type="signal peptide" evidence="5">
    <location>
        <begin position="1"/>
        <end position="24"/>
    </location>
</feature>
<comment type="similarity">
    <text evidence="2 4">Belongs to the bacterial solute-binding protein 3 family.</text>
</comment>
<comment type="subcellular location">
    <subcellularLocation>
        <location evidence="1">Cell envelope</location>
    </subcellularLocation>
</comment>
<name>A0A1E3GZ58_9HYPH</name>
<evidence type="ECO:0000256" key="5">
    <source>
        <dbReference type="SAM" id="SignalP"/>
    </source>
</evidence>
<dbReference type="RefSeq" id="WP_069308269.1">
    <property type="nucleotide sequence ID" value="NZ_MCRJ01000155.1"/>
</dbReference>
<comment type="caution">
    <text evidence="7">The sequence shown here is derived from an EMBL/GenBank/DDBJ whole genome shotgun (WGS) entry which is preliminary data.</text>
</comment>
<evidence type="ECO:0000313" key="8">
    <source>
        <dbReference type="Proteomes" id="UP000094622"/>
    </source>
</evidence>
<evidence type="ECO:0000256" key="2">
    <source>
        <dbReference type="ARBA" id="ARBA00010333"/>
    </source>
</evidence>
<keyword evidence="3 5" id="KW-0732">Signal</keyword>
<feature type="chain" id="PRO_5009128804" evidence="5">
    <location>
        <begin position="25"/>
        <end position="254"/>
    </location>
</feature>
<dbReference type="SMART" id="SM00062">
    <property type="entry name" value="PBPb"/>
    <property type="match status" value="1"/>
</dbReference>
<dbReference type="EMBL" id="MCRJ01000155">
    <property type="protein sequence ID" value="ODN68591.1"/>
    <property type="molecule type" value="Genomic_DNA"/>
</dbReference>
<dbReference type="InterPro" id="IPR018313">
    <property type="entry name" value="SBP_3_CS"/>
</dbReference>
<dbReference type="AlphaFoldDB" id="A0A1E3GZ58"/>
<feature type="domain" description="Solute-binding protein family 3/N-terminal" evidence="6">
    <location>
        <begin position="27"/>
        <end position="252"/>
    </location>
</feature>
<dbReference type="Proteomes" id="UP000094622">
    <property type="component" value="Unassembled WGS sequence"/>
</dbReference>
<sequence length="254" mass="27587">MSFRVLSGLLLAAILLGVPALASAGETLRVATEGAYPPFNHVDGEGRLTGFDVDIARAICADMKVDCSFVAVPWDALIDGLVAGDYDLIAASMAYTPERAERIAFSDFYYRSHSVFIGDASKIRDTSPAGLAGRRIAVAGASIQSEYLARFYAGSEIRETSDSMIALEALMADEVDVVLGDAVQILSWMEEPAHARFEYIGDPVTGDYLQSSAHIAARKDSGDLLDRVNAAIRHIRLDGTYERINNTYFPFSIY</sequence>
<dbReference type="SUPFAM" id="SSF53850">
    <property type="entry name" value="Periplasmic binding protein-like II"/>
    <property type="match status" value="1"/>
</dbReference>
<dbReference type="Gene3D" id="3.40.190.10">
    <property type="entry name" value="Periplasmic binding protein-like II"/>
    <property type="match status" value="2"/>
</dbReference>
<evidence type="ECO:0000313" key="7">
    <source>
        <dbReference type="EMBL" id="ODN68591.1"/>
    </source>
</evidence>
<protein>
    <submittedName>
        <fullName evidence="7">Putative ABC transporter arginine-binding protein 2</fullName>
    </submittedName>
</protein>
<dbReference type="PANTHER" id="PTHR35936:SF19">
    <property type="entry name" value="AMINO-ACID-BINDING PROTEIN YXEM-RELATED"/>
    <property type="match status" value="1"/>
</dbReference>
<accession>A0A1E3GZ58</accession>
<keyword evidence="8" id="KW-1185">Reference proteome</keyword>
<dbReference type="GO" id="GO:0030313">
    <property type="term" value="C:cell envelope"/>
    <property type="evidence" value="ECO:0007669"/>
    <property type="project" value="UniProtKB-SubCell"/>
</dbReference>
<proteinExistence type="inferred from homology"/>
<evidence type="ECO:0000259" key="6">
    <source>
        <dbReference type="SMART" id="SM00062"/>
    </source>
</evidence>
<gene>
    <name evidence="7" type="primary">artI_2</name>
    <name evidence="7" type="ORF">A6302_04103</name>
</gene>
<evidence type="ECO:0000256" key="1">
    <source>
        <dbReference type="ARBA" id="ARBA00004196"/>
    </source>
</evidence>
<organism evidence="7 8">
    <name type="scientific">Methylobrevis pamukkalensis</name>
    <dbReference type="NCBI Taxonomy" id="1439726"/>
    <lineage>
        <taxon>Bacteria</taxon>
        <taxon>Pseudomonadati</taxon>
        <taxon>Pseudomonadota</taxon>
        <taxon>Alphaproteobacteria</taxon>
        <taxon>Hyphomicrobiales</taxon>
        <taxon>Pleomorphomonadaceae</taxon>
        <taxon>Methylobrevis</taxon>
    </lineage>
</organism>
<evidence type="ECO:0000256" key="3">
    <source>
        <dbReference type="ARBA" id="ARBA00022729"/>
    </source>
</evidence>
<dbReference type="OrthoDB" id="9807134at2"/>
<dbReference type="PANTHER" id="PTHR35936">
    <property type="entry name" value="MEMBRANE-BOUND LYTIC MUREIN TRANSGLYCOSYLASE F"/>
    <property type="match status" value="1"/>
</dbReference>
<dbReference type="PATRIC" id="fig|1439726.3.peg.4339"/>
<dbReference type="Pfam" id="PF00497">
    <property type="entry name" value="SBP_bac_3"/>
    <property type="match status" value="1"/>
</dbReference>
<dbReference type="InterPro" id="IPR001638">
    <property type="entry name" value="Solute-binding_3/MltF_N"/>
</dbReference>
<dbReference type="PROSITE" id="PS01039">
    <property type="entry name" value="SBP_BACTERIAL_3"/>
    <property type="match status" value="1"/>
</dbReference>